<dbReference type="Proteomes" id="UP000006062">
    <property type="component" value="Chromosome"/>
</dbReference>
<dbReference type="InterPro" id="IPR011067">
    <property type="entry name" value="Plasmid_toxin/cell-grow_inhib"/>
</dbReference>
<proteinExistence type="predicted"/>
<dbReference type="EMBL" id="CP003154">
    <property type="protein sequence ID" value="AFL72860.1"/>
    <property type="molecule type" value="Genomic_DNA"/>
</dbReference>
<dbReference type="eggNOG" id="COG2337">
    <property type="taxonomic scope" value="Bacteria"/>
</dbReference>
<dbReference type="InterPro" id="IPR003477">
    <property type="entry name" value="PemK-like"/>
</dbReference>
<reference evidence="1 2" key="1">
    <citation type="submission" date="2012-06" db="EMBL/GenBank/DDBJ databases">
        <title>Complete sequence of Thiocystis violascens DSM 198.</title>
        <authorList>
            <consortium name="US DOE Joint Genome Institute"/>
            <person name="Lucas S."/>
            <person name="Han J."/>
            <person name="Lapidus A."/>
            <person name="Cheng J.-F."/>
            <person name="Goodwin L."/>
            <person name="Pitluck S."/>
            <person name="Peters L."/>
            <person name="Ovchinnikova G."/>
            <person name="Teshima H."/>
            <person name="Detter J.C."/>
            <person name="Han C."/>
            <person name="Tapia R."/>
            <person name="Land M."/>
            <person name="Hauser L."/>
            <person name="Kyrpides N."/>
            <person name="Ivanova N."/>
            <person name="Pagani I."/>
            <person name="Vogl K."/>
            <person name="Liu Z."/>
            <person name="Frigaard N.-U."/>
            <person name="Bryant D."/>
            <person name="Woyke T."/>
        </authorList>
    </citation>
    <scope>NUCLEOTIDE SEQUENCE [LARGE SCALE GENOMIC DNA]</scope>
    <source>
        <strain evidence="2">ATCC 17096 / DSM 198 / 6111</strain>
    </source>
</reference>
<evidence type="ECO:0000313" key="1">
    <source>
        <dbReference type="EMBL" id="AFL72860.1"/>
    </source>
</evidence>
<organism evidence="1 2">
    <name type="scientific">Thiocystis violascens (strain ATCC 17096 / DSM 198 / 6111)</name>
    <name type="common">Chromatium violascens</name>
    <dbReference type="NCBI Taxonomy" id="765911"/>
    <lineage>
        <taxon>Bacteria</taxon>
        <taxon>Pseudomonadati</taxon>
        <taxon>Pseudomonadota</taxon>
        <taxon>Gammaproteobacteria</taxon>
        <taxon>Chromatiales</taxon>
        <taxon>Chromatiaceae</taxon>
        <taxon>Thiocystis</taxon>
    </lineage>
</organism>
<sequence length="115" mass="12511">MPIFNPWDIVKVPFPYTNRPVQQRRPALVVSTGEHLLWVLMITSAENRGWPGDVDVDNLMSAGLPSASVVRTAKIATIEARSAEPLGNLSSAVARSEVARHLRMALAVILAEPLS</sequence>
<dbReference type="GO" id="GO:0003677">
    <property type="term" value="F:DNA binding"/>
    <property type="evidence" value="ECO:0007669"/>
    <property type="project" value="InterPro"/>
</dbReference>
<dbReference type="HOGENOM" id="CLU_121823_6_3_6"/>
<accession>I3Y792</accession>
<dbReference type="OrthoDB" id="9813449at2"/>
<dbReference type="AlphaFoldDB" id="I3Y792"/>
<dbReference type="STRING" id="765911.Thivi_0818"/>
<dbReference type="Gene3D" id="2.30.30.110">
    <property type="match status" value="1"/>
</dbReference>
<name>I3Y792_THIV6</name>
<gene>
    <name evidence="1" type="ordered locus">Thivi_0818</name>
</gene>
<protein>
    <submittedName>
        <fullName evidence="1">PemK-like protein</fullName>
    </submittedName>
</protein>
<dbReference type="RefSeq" id="WP_014777350.1">
    <property type="nucleotide sequence ID" value="NC_018012.1"/>
</dbReference>
<dbReference type="SUPFAM" id="SSF50118">
    <property type="entry name" value="Cell growth inhibitor/plasmid maintenance toxic component"/>
    <property type="match status" value="1"/>
</dbReference>
<dbReference type="Pfam" id="PF02452">
    <property type="entry name" value="PemK_toxin"/>
    <property type="match status" value="1"/>
</dbReference>
<dbReference type="KEGG" id="tvi:Thivi_0818"/>
<evidence type="ECO:0000313" key="2">
    <source>
        <dbReference type="Proteomes" id="UP000006062"/>
    </source>
</evidence>
<keyword evidence="2" id="KW-1185">Reference proteome</keyword>